<proteinExistence type="predicted"/>
<dbReference type="AlphaFoldDB" id="A0A9Q9EIB3"/>
<feature type="region of interest" description="Disordered" evidence="1">
    <location>
        <begin position="76"/>
        <end position="108"/>
    </location>
</feature>
<dbReference type="Gene3D" id="3.30.160.60">
    <property type="entry name" value="Classic Zinc Finger"/>
    <property type="match status" value="1"/>
</dbReference>
<dbReference type="Proteomes" id="UP001056384">
    <property type="component" value="Chromosome 2"/>
</dbReference>
<sequence length="240" mass="26065">MLTCPHHQAQHMREAHTGERPYVCKVCADLGKERAFARNASLLRHLRTVHRLDTDAVQGRGNRNNPSPAELVVVEGSPQDESNTTYPSPAPSHVRASSEAATLESGSSPATTAVAVYEPGTTAPSPALIARTDFFANDYIGTTRCAFCQNVVEDIRTHVDSCLNGDMSALPTEHPTAFDEELAGLHAFSDYLDEYQAQFDPQQPTPRLSPLTETEAVPVDTPSSEKLDPFFGADESTILD</sequence>
<feature type="region of interest" description="Disordered" evidence="1">
    <location>
        <begin position="200"/>
        <end position="240"/>
    </location>
</feature>
<dbReference type="EMBL" id="CP099419">
    <property type="protein sequence ID" value="USW50163.1"/>
    <property type="molecule type" value="Genomic_DNA"/>
</dbReference>
<dbReference type="SUPFAM" id="SSF57667">
    <property type="entry name" value="beta-beta-alpha zinc fingers"/>
    <property type="match status" value="1"/>
</dbReference>
<reference evidence="2" key="1">
    <citation type="submission" date="2022-06" db="EMBL/GenBank/DDBJ databases">
        <title>Complete genome sequences of two strains of the flax pathogen Septoria linicola.</title>
        <authorList>
            <person name="Lapalu N."/>
            <person name="Simon A."/>
            <person name="Demenou B."/>
            <person name="Paumier D."/>
            <person name="Guillot M.-P."/>
            <person name="Gout L."/>
            <person name="Valade R."/>
        </authorList>
    </citation>
    <scope>NUCLEOTIDE SEQUENCE</scope>
    <source>
        <strain evidence="2">SE15195</strain>
    </source>
</reference>
<dbReference type="InterPro" id="IPR036236">
    <property type="entry name" value="Znf_C2H2_sf"/>
</dbReference>
<name>A0A9Q9EIB3_9PEZI</name>
<organism evidence="2 3">
    <name type="scientific">Septoria linicola</name>
    <dbReference type="NCBI Taxonomy" id="215465"/>
    <lineage>
        <taxon>Eukaryota</taxon>
        <taxon>Fungi</taxon>
        <taxon>Dikarya</taxon>
        <taxon>Ascomycota</taxon>
        <taxon>Pezizomycotina</taxon>
        <taxon>Dothideomycetes</taxon>
        <taxon>Dothideomycetidae</taxon>
        <taxon>Mycosphaerellales</taxon>
        <taxon>Mycosphaerellaceae</taxon>
        <taxon>Septoria</taxon>
    </lineage>
</organism>
<evidence type="ECO:0000313" key="2">
    <source>
        <dbReference type="EMBL" id="USW50163.1"/>
    </source>
</evidence>
<evidence type="ECO:0000256" key="1">
    <source>
        <dbReference type="SAM" id="MobiDB-lite"/>
    </source>
</evidence>
<gene>
    <name evidence="2" type="ORF">Slin15195_G034820</name>
</gene>
<accession>A0A9Q9EIB3</accession>
<keyword evidence="3" id="KW-1185">Reference proteome</keyword>
<protein>
    <submittedName>
        <fullName evidence="2">Zinc finger C2H2 superfamily</fullName>
    </submittedName>
</protein>
<evidence type="ECO:0000313" key="3">
    <source>
        <dbReference type="Proteomes" id="UP001056384"/>
    </source>
</evidence>